<comment type="caution">
    <text evidence="1">The sequence shown here is derived from an EMBL/GenBank/DDBJ whole genome shotgun (WGS) entry which is preliminary data.</text>
</comment>
<keyword evidence="2" id="KW-1185">Reference proteome</keyword>
<accession>A0A4Y2LPK6</accession>
<gene>
    <name evidence="1" type="ORF">AVEN_224677_1</name>
</gene>
<proteinExistence type="predicted"/>
<evidence type="ECO:0000313" key="2">
    <source>
        <dbReference type="Proteomes" id="UP000499080"/>
    </source>
</evidence>
<evidence type="ECO:0000313" key="1">
    <source>
        <dbReference type="EMBL" id="GBN16668.1"/>
    </source>
</evidence>
<dbReference type="AlphaFoldDB" id="A0A4Y2LPK6"/>
<reference evidence="1 2" key="1">
    <citation type="journal article" date="2019" name="Sci. Rep.">
        <title>Orb-weaving spider Araneus ventricosus genome elucidates the spidroin gene catalogue.</title>
        <authorList>
            <person name="Kono N."/>
            <person name="Nakamura H."/>
            <person name="Ohtoshi R."/>
            <person name="Moran D.A.P."/>
            <person name="Shinohara A."/>
            <person name="Yoshida Y."/>
            <person name="Fujiwara M."/>
            <person name="Mori M."/>
            <person name="Tomita M."/>
            <person name="Arakawa K."/>
        </authorList>
    </citation>
    <scope>NUCLEOTIDE SEQUENCE [LARGE SCALE GENOMIC DNA]</scope>
</reference>
<dbReference type="EMBL" id="BGPR01006177">
    <property type="protein sequence ID" value="GBN16668.1"/>
    <property type="molecule type" value="Genomic_DNA"/>
</dbReference>
<dbReference type="Proteomes" id="UP000499080">
    <property type="component" value="Unassembled WGS sequence"/>
</dbReference>
<protein>
    <submittedName>
        <fullName evidence="1">Uncharacterized protein</fullName>
    </submittedName>
</protein>
<organism evidence="1 2">
    <name type="scientific">Araneus ventricosus</name>
    <name type="common">Orbweaver spider</name>
    <name type="synonym">Epeira ventricosa</name>
    <dbReference type="NCBI Taxonomy" id="182803"/>
    <lineage>
        <taxon>Eukaryota</taxon>
        <taxon>Metazoa</taxon>
        <taxon>Ecdysozoa</taxon>
        <taxon>Arthropoda</taxon>
        <taxon>Chelicerata</taxon>
        <taxon>Arachnida</taxon>
        <taxon>Araneae</taxon>
        <taxon>Araneomorphae</taxon>
        <taxon>Entelegynae</taxon>
        <taxon>Araneoidea</taxon>
        <taxon>Araneidae</taxon>
        <taxon>Araneus</taxon>
    </lineage>
</organism>
<name>A0A4Y2LPK6_ARAVE</name>
<sequence>MEVVMVFNVIITKASRHSNHVRSTFLFTTQNYSHLLPVLTPVGWPMGSSKPPIFYPYVSHAQYISRYVSRTTGGRDLILGWSMGSSKPLPILAIRLRMRRWGYIRLRMQSTFLAITREPLGVET</sequence>